<dbReference type="CDD" id="cd01951">
    <property type="entry name" value="lectin_L-type"/>
    <property type="match status" value="1"/>
</dbReference>
<dbReference type="InterPro" id="IPR036844">
    <property type="entry name" value="Hint_dom_sf"/>
</dbReference>
<sequence>MVQTVILNATSGTFNRDATSSGNEVNLLDGSTEVAGADGRTNPSSGSAFYNQEITLNSDFTMTFTATVTGVDGFVVVLHNDADGAGALGGIGRDIGAGGIDDGIGVEFDTYRNRPRTGGDEANDNHSNIVDTDGAIYNSSANISNPNNNLPVDLNDGAPHSYQIDWDASTRTLTWTIDGQQIGSQTFTEAELDQYLTADRSVYVGVTSGNFLDGDAQLKDVTLTGGFVCIHGEALIETDQGDVLMKELQIGDYVRTDRGTHEAIRWIGSRQLTRADMLANPKLFPVRIKAGALGQGLPVRDLLVSRQHRMKVSSKISQRVVDSADVLIPAFRLVGLPGIEVATDVDGVSYYHVLCDNHEVIFADAAPTETLLPGAEALKVMSAEQREEIHAIFPDLRIIGGNWRPAFPIPEPRHQKRIVARHLKNNKALLAFAA</sequence>
<evidence type="ECO:0000313" key="2">
    <source>
        <dbReference type="EMBL" id="CUH84930.1"/>
    </source>
</evidence>
<dbReference type="PROSITE" id="PS00307">
    <property type="entry name" value="LECTIN_LEGUME_BETA"/>
    <property type="match status" value="1"/>
</dbReference>
<feature type="domain" description="Hedgehog/Intein (Hint)" evidence="1">
    <location>
        <begin position="228"/>
        <end position="374"/>
    </location>
</feature>
<dbReference type="Proteomes" id="UP000051681">
    <property type="component" value="Unassembled WGS sequence"/>
</dbReference>
<dbReference type="Pfam" id="PF13403">
    <property type="entry name" value="Hint_2"/>
    <property type="match status" value="1"/>
</dbReference>
<protein>
    <submittedName>
        <fullName evidence="2">Legume lectin domain protein</fullName>
    </submittedName>
</protein>
<gene>
    <name evidence="2" type="ORF">TM5383_02150</name>
</gene>
<dbReference type="AlphaFoldDB" id="A0A0P1GQQ4"/>
<keyword evidence="2" id="KW-0430">Lectin</keyword>
<dbReference type="RefSeq" id="WP_058319014.1">
    <property type="nucleotide sequence ID" value="NZ_CYSF01000009.1"/>
</dbReference>
<dbReference type="SUPFAM" id="SSF51294">
    <property type="entry name" value="Hedgehog/intein (Hint) domain"/>
    <property type="match status" value="1"/>
</dbReference>
<keyword evidence="3" id="KW-1185">Reference proteome</keyword>
<dbReference type="InterPro" id="IPR013320">
    <property type="entry name" value="ConA-like_dom_sf"/>
</dbReference>
<organism evidence="2 3">
    <name type="scientific">Thalassovita mediterranea</name>
    <dbReference type="NCBI Taxonomy" id="340021"/>
    <lineage>
        <taxon>Bacteria</taxon>
        <taxon>Pseudomonadati</taxon>
        <taxon>Pseudomonadota</taxon>
        <taxon>Alphaproteobacteria</taxon>
        <taxon>Rhodobacterales</taxon>
        <taxon>Roseobacteraceae</taxon>
        <taxon>Thalassovita</taxon>
    </lineage>
</organism>
<dbReference type="OrthoDB" id="6305173at2"/>
<name>A0A0P1GQQ4_9RHOB</name>
<proteinExistence type="predicted"/>
<dbReference type="PANTHER" id="PTHR32401:SF48">
    <property type="entry name" value="LEGUME LECTIN DOMAIN-CONTAINING PROTEIN"/>
    <property type="match status" value="1"/>
</dbReference>
<dbReference type="Pfam" id="PF18483">
    <property type="entry name" value="Lectin_L-type_dom"/>
    <property type="match status" value="1"/>
</dbReference>
<evidence type="ECO:0000259" key="1">
    <source>
        <dbReference type="Pfam" id="PF13403"/>
    </source>
</evidence>
<accession>A0A0P1GQQ4</accession>
<dbReference type="Gene3D" id="2.60.120.200">
    <property type="match status" value="1"/>
</dbReference>
<reference evidence="2 3" key="1">
    <citation type="submission" date="2015-09" db="EMBL/GenBank/DDBJ databases">
        <authorList>
            <consortium name="Swine Surveillance"/>
        </authorList>
    </citation>
    <scope>NUCLEOTIDE SEQUENCE [LARGE SCALE GENOMIC DNA]</scope>
    <source>
        <strain evidence="2 3">CECT 8383</strain>
    </source>
</reference>
<dbReference type="InterPro" id="IPR028992">
    <property type="entry name" value="Hedgehog/Intein_dom"/>
</dbReference>
<dbReference type="EMBL" id="CYSF01000009">
    <property type="protein sequence ID" value="CUH84930.1"/>
    <property type="molecule type" value="Genomic_DNA"/>
</dbReference>
<dbReference type="InterPro" id="IPR050258">
    <property type="entry name" value="Leguminous_Lectin"/>
</dbReference>
<evidence type="ECO:0000313" key="3">
    <source>
        <dbReference type="Proteomes" id="UP000051681"/>
    </source>
</evidence>
<dbReference type="InterPro" id="IPR056573">
    <property type="entry name" value="Lectin_L-type_dom"/>
</dbReference>
<dbReference type="STRING" id="340021.TM5383_02150"/>
<dbReference type="PANTHER" id="PTHR32401">
    <property type="entry name" value="CONCANAVALIN A-LIKE LECTIN FAMILY PROTEIN"/>
    <property type="match status" value="1"/>
</dbReference>
<dbReference type="SUPFAM" id="SSF49899">
    <property type="entry name" value="Concanavalin A-like lectins/glucanases"/>
    <property type="match status" value="1"/>
</dbReference>
<dbReference type="InterPro" id="IPR019825">
    <property type="entry name" value="Lectin_legB_Mn/Ca_BS"/>
</dbReference>
<dbReference type="GO" id="GO:0030246">
    <property type="term" value="F:carbohydrate binding"/>
    <property type="evidence" value="ECO:0007669"/>
    <property type="project" value="UniProtKB-KW"/>
</dbReference>